<proteinExistence type="predicted"/>
<dbReference type="EMBL" id="CP036276">
    <property type="protein sequence ID" value="QDU43554.1"/>
    <property type="molecule type" value="Genomic_DNA"/>
</dbReference>
<dbReference type="Gene3D" id="3.10.180.10">
    <property type="entry name" value="2,3-Dihydroxybiphenyl 1,2-Dioxygenase, domain 1"/>
    <property type="match status" value="1"/>
</dbReference>
<dbReference type="KEGG" id="sdyn:Mal52_20300"/>
<evidence type="ECO:0000313" key="3">
    <source>
        <dbReference type="Proteomes" id="UP000319383"/>
    </source>
</evidence>
<dbReference type="RefSeq" id="WP_145375700.1">
    <property type="nucleotide sequence ID" value="NZ_CP036276.1"/>
</dbReference>
<dbReference type="SUPFAM" id="SSF54593">
    <property type="entry name" value="Glyoxalase/Bleomycin resistance protein/Dihydroxybiphenyl dioxygenase"/>
    <property type="match status" value="1"/>
</dbReference>
<dbReference type="Proteomes" id="UP000319383">
    <property type="component" value="Chromosome"/>
</dbReference>
<gene>
    <name evidence="2" type="ORF">Mal52_20300</name>
</gene>
<dbReference type="InterPro" id="IPR029068">
    <property type="entry name" value="Glyas_Bleomycin-R_OHBP_Dase"/>
</dbReference>
<dbReference type="InterPro" id="IPR004360">
    <property type="entry name" value="Glyas_Fos-R_dOase_dom"/>
</dbReference>
<dbReference type="InterPro" id="IPR037523">
    <property type="entry name" value="VOC_core"/>
</dbReference>
<reference evidence="2 3" key="1">
    <citation type="submission" date="2019-02" db="EMBL/GenBank/DDBJ databases">
        <title>Deep-cultivation of Planctomycetes and their phenomic and genomic characterization uncovers novel biology.</title>
        <authorList>
            <person name="Wiegand S."/>
            <person name="Jogler M."/>
            <person name="Boedeker C."/>
            <person name="Pinto D."/>
            <person name="Vollmers J."/>
            <person name="Rivas-Marin E."/>
            <person name="Kohn T."/>
            <person name="Peeters S.H."/>
            <person name="Heuer A."/>
            <person name="Rast P."/>
            <person name="Oberbeckmann S."/>
            <person name="Bunk B."/>
            <person name="Jeske O."/>
            <person name="Meyerdierks A."/>
            <person name="Storesund J.E."/>
            <person name="Kallscheuer N."/>
            <person name="Luecker S."/>
            <person name="Lage O.M."/>
            <person name="Pohl T."/>
            <person name="Merkel B.J."/>
            <person name="Hornburger P."/>
            <person name="Mueller R.-W."/>
            <person name="Bruemmer F."/>
            <person name="Labrenz M."/>
            <person name="Spormann A.M."/>
            <person name="Op den Camp H."/>
            <person name="Overmann J."/>
            <person name="Amann R."/>
            <person name="Jetten M.S.M."/>
            <person name="Mascher T."/>
            <person name="Medema M.H."/>
            <person name="Devos D.P."/>
            <person name="Kaster A.-K."/>
            <person name="Ovreas L."/>
            <person name="Rohde M."/>
            <person name="Galperin M.Y."/>
            <person name="Jogler C."/>
        </authorList>
    </citation>
    <scope>NUCLEOTIDE SEQUENCE [LARGE SCALE GENOMIC DNA]</scope>
    <source>
        <strain evidence="2 3">Mal52</strain>
    </source>
</reference>
<dbReference type="PROSITE" id="PS51819">
    <property type="entry name" value="VOC"/>
    <property type="match status" value="1"/>
</dbReference>
<accession>A0A517ZM54</accession>
<sequence>MSFAANIQQVAPVIAVANVKDAIDWYQRALGFKAGFINRDAADETGESWNYALLDNNSAQLHLAKIVSGDATLSSPCNCYLFVENIHALHEQLLAMQADVTPLQAMPWGNQECWLHDPYGNRLVLSAEE</sequence>
<protein>
    <submittedName>
        <fullName evidence="2">Glyoxalase-like domain protein</fullName>
    </submittedName>
</protein>
<name>A0A517ZM54_9PLAN</name>
<evidence type="ECO:0000259" key="1">
    <source>
        <dbReference type="PROSITE" id="PS51819"/>
    </source>
</evidence>
<organism evidence="2 3">
    <name type="scientific">Symmachiella dynata</name>
    <dbReference type="NCBI Taxonomy" id="2527995"/>
    <lineage>
        <taxon>Bacteria</taxon>
        <taxon>Pseudomonadati</taxon>
        <taxon>Planctomycetota</taxon>
        <taxon>Planctomycetia</taxon>
        <taxon>Planctomycetales</taxon>
        <taxon>Planctomycetaceae</taxon>
        <taxon>Symmachiella</taxon>
    </lineage>
</organism>
<dbReference type="Pfam" id="PF00903">
    <property type="entry name" value="Glyoxalase"/>
    <property type="match status" value="1"/>
</dbReference>
<evidence type="ECO:0000313" key="2">
    <source>
        <dbReference type="EMBL" id="QDU43554.1"/>
    </source>
</evidence>
<keyword evidence="3" id="KW-1185">Reference proteome</keyword>
<feature type="domain" description="VOC" evidence="1">
    <location>
        <begin position="6"/>
        <end position="128"/>
    </location>
</feature>
<dbReference type="AlphaFoldDB" id="A0A517ZM54"/>